<comment type="function">
    <text evidence="8">The SPT4-SPT5 complex mediates both activation and inhibition of transcription elongation, and plays a role in pre-mRNA processing. This complex seems to be important for the stability of the RNA polymerase II elongation machinery on the chromatin template but not for the inherent ability of this machinery to translocate down the gene.</text>
</comment>
<dbReference type="GO" id="GO:0032044">
    <property type="term" value="C:DSIF complex"/>
    <property type="evidence" value="ECO:0007669"/>
    <property type="project" value="TreeGrafter"/>
</dbReference>
<dbReference type="Gene3D" id="3.30.40.210">
    <property type="match status" value="1"/>
</dbReference>
<evidence type="ECO:0000256" key="8">
    <source>
        <dbReference type="PIRNR" id="PIRNR025023"/>
    </source>
</evidence>
<dbReference type="GO" id="GO:0140673">
    <property type="term" value="P:transcription elongation-coupled chromatin remodeling"/>
    <property type="evidence" value="ECO:0007669"/>
    <property type="project" value="InterPro"/>
</dbReference>
<dbReference type="InterPro" id="IPR038510">
    <property type="entry name" value="Spt4_sf"/>
</dbReference>
<keyword evidence="6 8" id="KW-0539">Nucleus</keyword>
<dbReference type="CDD" id="cd07973">
    <property type="entry name" value="Spt4"/>
    <property type="match status" value="1"/>
</dbReference>
<comment type="similarity">
    <text evidence="3 8">Belongs to the SPT4 family.</text>
</comment>
<sequence>MSSMYVQPSQNRNLRACMVCSIVMLSSKFQREGCPNCESFLQLAGSSDAVSECTSQVFEGLITIADPITSWVARWQRLSNYVPGVYAAKVTGQLPDEILAGMEDAGVRYIPRDGSEQEEDTAA</sequence>
<dbReference type="GO" id="GO:0000775">
    <property type="term" value="C:chromosome, centromeric region"/>
    <property type="evidence" value="ECO:0007669"/>
    <property type="project" value="UniProtKB-SubCell"/>
</dbReference>
<dbReference type="EMBL" id="CAJPDQ010000007">
    <property type="protein sequence ID" value="CAF9912223.1"/>
    <property type="molecule type" value="Genomic_DNA"/>
</dbReference>
<dbReference type="SMART" id="SM01389">
    <property type="entry name" value="Spt4"/>
    <property type="match status" value="1"/>
</dbReference>
<comment type="subcellular location">
    <subcellularLocation>
        <location evidence="2">Chromosome</location>
        <location evidence="2">Centromere</location>
    </subcellularLocation>
    <subcellularLocation>
        <location evidence="1 8">Nucleus</location>
    </subcellularLocation>
</comment>
<evidence type="ECO:0000256" key="1">
    <source>
        <dbReference type="ARBA" id="ARBA00004123"/>
    </source>
</evidence>
<keyword evidence="7" id="KW-0137">Centromere</keyword>
<dbReference type="Pfam" id="PF06093">
    <property type="entry name" value="Spt4"/>
    <property type="match status" value="1"/>
</dbReference>
<gene>
    <name evidence="10" type="primary">SPT4</name>
    <name evidence="10" type="ORF">GOMPHAMPRED_007598</name>
</gene>
<keyword evidence="5 8" id="KW-0804">Transcription</keyword>
<keyword evidence="10" id="KW-0648">Protein biosynthesis</keyword>
<dbReference type="GO" id="GO:0006355">
    <property type="term" value="P:regulation of DNA-templated transcription"/>
    <property type="evidence" value="ECO:0007669"/>
    <property type="project" value="InterPro"/>
</dbReference>
<dbReference type="PIRSF" id="PIRSF025023">
    <property type="entry name" value="Spt4"/>
    <property type="match status" value="1"/>
</dbReference>
<keyword evidence="10" id="KW-0251">Elongation factor</keyword>
<evidence type="ECO:0000313" key="11">
    <source>
        <dbReference type="Proteomes" id="UP000664169"/>
    </source>
</evidence>
<dbReference type="GO" id="GO:0000993">
    <property type="term" value="F:RNA polymerase II complex binding"/>
    <property type="evidence" value="ECO:0007669"/>
    <property type="project" value="TreeGrafter"/>
</dbReference>
<comment type="caution">
    <text evidence="10">The sequence shown here is derived from an EMBL/GenBank/DDBJ whole genome shotgun (WGS) entry which is preliminary data.</text>
</comment>
<reference evidence="10" key="1">
    <citation type="submission" date="2021-03" db="EMBL/GenBank/DDBJ databases">
        <authorList>
            <person name="Tagirdzhanova G."/>
        </authorList>
    </citation>
    <scope>NUCLEOTIDE SEQUENCE</scope>
</reference>
<evidence type="ECO:0000256" key="7">
    <source>
        <dbReference type="ARBA" id="ARBA00023328"/>
    </source>
</evidence>
<dbReference type="PANTHER" id="PTHR12882:SF1">
    <property type="entry name" value="TRANSCRIPTION ELONGATION FACTOR SPT4"/>
    <property type="match status" value="1"/>
</dbReference>
<organism evidence="10 11">
    <name type="scientific">Gomphillus americanus</name>
    <dbReference type="NCBI Taxonomy" id="1940652"/>
    <lineage>
        <taxon>Eukaryota</taxon>
        <taxon>Fungi</taxon>
        <taxon>Dikarya</taxon>
        <taxon>Ascomycota</taxon>
        <taxon>Pezizomycotina</taxon>
        <taxon>Lecanoromycetes</taxon>
        <taxon>OSLEUM clade</taxon>
        <taxon>Ostropomycetidae</taxon>
        <taxon>Ostropales</taxon>
        <taxon>Graphidaceae</taxon>
        <taxon>Gomphilloideae</taxon>
        <taxon>Gomphillus</taxon>
    </lineage>
</organism>
<dbReference type="Proteomes" id="UP000664169">
    <property type="component" value="Unassembled WGS sequence"/>
</dbReference>
<dbReference type="GO" id="GO:0008270">
    <property type="term" value="F:zinc ion binding"/>
    <property type="evidence" value="ECO:0007669"/>
    <property type="project" value="InterPro"/>
</dbReference>
<protein>
    <recommendedName>
        <fullName evidence="4 8">Transcription elongation factor SPT4</fullName>
    </recommendedName>
</protein>
<dbReference type="AlphaFoldDB" id="A0A8H3EXT1"/>
<dbReference type="InterPro" id="IPR009287">
    <property type="entry name" value="Spt4"/>
</dbReference>
<dbReference type="InterPro" id="IPR029040">
    <property type="entry name" value="RPABC4/Spt4"/>
</dbReference>
<dbReference type="PANTHER" id="PTHR12882">
    <property type="entry name" value="SUPPRESSOR OF TY 4"/>
    <property type="match status" value="1"/>
</dbReference>
<evidence type="ECO:0000259" key="9">
    <source>
        <dbReference type="SMART" id="SM01389"/>
    </source>
</evidence>
<evidence type="ECO:0000256" key="6">
    <source>
        <dbReference type="ARBA" id="ARBA00023242"/>
    </source>
</evidence>
<evidence type="ECO:0000256" key="4">
    <source>
        <dbReference type="ARBA" id="ARBA00020182"/>
    </source>
</evidence>
<evidence type="ECO:0000313" key="10">
    <source>
        <dbReference type="EMBL" id="CAF9912223.1"/>
    </source>
</evidence>
<feature type="domain" description="Spt4/RpoE2 zinc finger" evidence="9">
    <location>
        <begin position="14"/>
        <end position="91"/>
    </location>
</feature>
<dbReference type="GO" id="GO:0003746">
    <property type="term" value="F:translation elongation factor activity"/>
    <property type="evidence" value="ECO:0007669"/>
    <property type="project" value="UniProtKB-KW"/>
</dbReference>
<proteinExistence type="inferred from homology"/>
<accession>A0A8H3EXT1</accession>
<dbReference type="SUPFAM" id="SSF63393">
    <property type="entry name" value="RNA polymerase subunits"/>
    <property type="match status" value="1"/>
</dbReference>
<name>A0A8H3EXT1_9LECA</name>
<evidence type="ECO:0000256" key="5">
    <source>
        <dbReference type="ARBA" id="ARBA00023163"/>
    </source>
</evidence>
<evidence type="ECO:0000256" key="3">
    <source>
        <dbReference type="ARBA" id="ARBA00010464"/>
    </source>
</evidence>
<dbReference type="OrthoDB" id="248751at2759"/>
<keyword evidence="11" id="KW-1185">Reference proteome</keyword>
<evidence type="ECO:0000256" key="2">
    <source>
        <dbReference type="ARBA" id="ARBA00004584"/>
    </source>
</evidence>
<dbReference type="InterPro" id="IPR022800">
    <property type="entry name" value="Spt4/RpoE2_Znf"/>
</dbReference>